<dbReference type="Proteomes" id="UP000178168">
    <property type="component" value="Unassembled WGS sequence"/>
</dbReference>
<feature type="transmembrane region" description="Helical" evidence="1">
    <location>
        <begin position="58"/>
        <end position="76"/>
    </location>
</feature>
<keyword evidence="1" id="KW-0812">Transmembrane</keyword>
<name>A0A1G2SML3_9BACT</name>
<protein>
    <submittedName>
        <fullName evidence="2">Uncharacterized protein</fullName>
    </submittedName>
</protein>
<reference evidence="2 3" key="1">
    <citation type="journal article" date="2016" name="Nat. Commun.">
        <title>Thousands of microbial genomes shed light on interconnected biogeochemical processes in an aquifer system.</title>
        <authorList>
            <person name="Anantharaman K."/>
            <person name="Brown C.T."/>
            <person name="Hug L.A."/>
            <person name="Sharon I."/>
            <person name="Castelle C.J."/>
            <person name="Probst A.J."/>
            <person name="Thomas B.C."/>
            <person name="Singh A."/>
            <person name="Wilkins M.J."/>
            <person name="Karaoz U."/>
            <person name="Brodie E.L."/>
            <person name="Williams K.H."/>
            <person name="Hubbard S.S."/>
            <person name="Banfield J.F."/>
        </authorList>
    </citation>
    <scope>NUCLEOTIDE SEQUENCE [LARGE SCALE GENOMIC DNA]</scope>
</reference>
<proteinExistence type="predicted"/>
<dbReference type="EMBL" id="MHUZ01000005">
    <property type="protein sequence ID" value="OHA86257.1"/>
    <property type="molecule type" value="Genomic_DNA"/>
</dbReference>
<organism evidence="2 3">
    <name type="scientific">Candidatus Yonathbacteria bacterium RIFOXYD1_FULL_52_36</name>
    <dbReference type="NCBI Taxonomy" id="1802730"/>
    <lineage>
        <taxon>Bacteria</taxon>
        <taxon>Candidatus Yonathiibacteriota</taxon>
    </lineage>
</organism>
<gene>
    <name evidence="2" type="ORF">A2591_01690</name>
</gene>
<evidence type="ECO:0000256" key="1">
    <source>
        <dbReference type="SAM" id="Phobius"/>
    </source>
</evidence>
<dbReference type="AlphaFoldDB" id="A0A1G2SML3"/>
<feature type="transmembrane region" description="Helical" evidence="1">
    <location>
        <begin position="6"/>
        <end position="24"/>
    </location>
</feature>
<sequence>MWYDLAWQDVVISLGGYIFLLALIPSILSKDKPARSTSILSGGVLLVFAFTYATLDLWSSMISTSLLSVGWLFLGWQKHRQKDTLR</sequence>
<feature type="transmembrane region" description="Helical" evidence="1">
    <location>
        <begin position="36"/>
        <end position="52"/>
    </location>
</feature>
<comment type="caution">
    <text evidence="2">The sequence shown here is derived from an EMBL/GenBank/DDBJ whole genome shotgun (WGS) entry which is preliminary data.</text>
</comment>
<keyword evidence="1" id="KW-0472">Membrane</keyword>
<evidence type="ECO:0000313" key="2">
    <source>
        <dbReference type="EMBL" id="OHA86257.1"/>
    </source>
</evidence>
<keyword evidence="1" id="KW-1133">Transmembrane helix</keyword>
<accession>A0A1G2SML3</accession>
<evidence type="ECO:0000313" key="3">
    <source>
        <dbReference type="Proteomes" id="UP000178168"/>
    </source>
</evidence>